<dbReference type="PROSITE" id="PS51843">
    <property type="entry name" value="NR_LBD"/>
    <property type="match status" value="1"/>
</dbReference>
<dbReference type="GO" id="GO:0005634">
    <property type="term" value="C:nucleus"/>
    <property type="evidence" value="ECO:0007669"/>
    <property type="project" value="UniProtKB-SubCell"/>
</dbReference>
<dbReference type="Proteomes" id="UP000494206">
    <property type="component" value="Unassembled WGS sequence"/>
</dbReference>
<keyword evidence="2 9" id="KW-0863">Zinc-finger</keyword>
<evidence type="ECO:0000256" key="4">
    <source>
        <dbReference type="ARBA" id="ARBA00023015"/>
    </source>
</evidence>
<dbReference type="Gene3D" id="3.30.50.10">
    <property type="entry name" value="Erythroid Transcription Factor GATA-1, subunit A"/>
    <property type="match status" value="1"/>
</dbReference>
<comment type="similarity">
    <text evidence="9">Belongs to the nuclear hormone receptor family.</text>
</comment>
<evidence type="ECO:0000256" key="9">
    <source>
        <dbReference type="RuleBase" id="RU004334"/>
    </source>
</evidence>
<proteinExistence type="inferred from homology"/>
<dbReference type="Gene3D" id="1.10.565.10">
    <property type="entry name" value="Retinoid X Receptor"/>
    <property type="match status" value="1"/>
</dbReference>
<evidence type="ECO:0000256" key="5">
    <source>
        <dbReference type="ARBA" id="ARBA00023125"/>
    </source>
</evidence>
<accession>A0A8S1E8D5</accession>
<evidence type="ECO:0000256" key="1">
    <source>
        <dbReference type="ARBA" id="ARBA00022723"/>
    </source>
</evidence>
<keyword evidence="1 9" id="KW-0479">Metal-binding</keyword>
<gene>
    <name evidence="12" type="ORF">CBOVIS_LOCUS387</name>
</gene>
<evidence type="ECO:0000313" key="13">
    <source>
        <dbReference type="Proteomes" id="UP000494206"/>
    </source>
</evidence>
<evidence type="ECO:0000256" key="6">
    <source>
        <dbReference type="ARBA" id="ARBA00023163"/>
    </source>
</evidence>
<evidence type="ECO:0000256" key="3">
    <source>
        <dbReference type="ARBA" id="ARBA00022833"/>
    </source>
</evidence>
<dbReference type="InterPro" id="IPR035500">
    <property type="entry name" value="NHR-like_dom_sf"/>
</dbReference>
<keyword evidence="3 9" id="KW-0862">Zinc</keyword>
<keyword evidence="4 9" id="KW-0805">Transcription regulation</keyword>
<keyword evidence="13" id="KW-1185">Reference proteome</keyword>
<name>A0A8S1E8D5_9PELO</name>
<dbReference type="AlphaFoldDB" id="A0A8S1E8D5"/>
<evidence type="ECO:0000256" key="8">
    <source>
        <dbReference type="ARBA" id="ARBA00023242"/>
    </source>
</evidence>
<dbReference type="OrthoDB" id="10018779at2759"/>
<comment type="caution">
    <text evidence="12">The sequence shown here is derived from an EMBL/GenBank/DDBJ whole genome shotgun (WGS) entry which is preliminary data.</text>
</comment>
<dbReference type="SUPFAM" id="SSF48508">
    <property type="entry name" value="Nuclear receptor ligand-binding domain"/>
    <property type="match status" value="1"/>
</dbReference>
<keyword evidence="8 9" id="KW-0539">Nucleus</keyword>
<evidence type="ECO:0000256" key="2">
    <source>
        <dbReference type="ARBA" id="ARBA00022771"/>
    </source>
</evidence>
<dbReference type="SMART" id="SM00430">
    <property type="entry name" value="HOLI"/>
    <property type="match status" value="1"/>
</dbReference>
<dbReference type="Pfam" id="PF00105">
    <property type="entry name" value="zf-C4"/>
    <property type="match status" value="1"/>
</dbReference>
<dbReference type="GO" id="GO:0008270">
    <property type="term" value="F:zinc ion binding"/>
    <property type="evidence" value="ECO:0007669"/>
    <property type="project" value="UniProtKB-KW"/>
</dbReference>
<evidence type="ECO:0000259" key="11">
    <source>
        <dbReference type="PROSITE" id="PS51843"/>
    </source>
</evidence>
<dbReference type="SMART" id="SM00399">
    <property type="entry name" value="ZnF_C4"/>
    <property type="match status" value="1"/>
</dbReference>
<dbReference type="InterPro" id="IPR001628">
    <property type="entry name" value="Znf_hrmn_rcpt"/>
</dbReference>
<organism evidence="12 13">
    <name type="scientific">Caenorhabditis bovis</name>
    <dbReference type="NCBI Taxonomy" id="2654633"/>
    <lineage>
        <taxon>Eukaryota</taxon>
        <taxon>Metazoa</taxon>
        <taxon>Ecdysozoa</taxon>
        <taxon>Nematoda</taxon>
        <taxon>Chromadorea</taxon>
        <taxon>Rhabditida</taxon>
        <taxon>Rhabditina</taxon>
        <taxon>Rhabditomorpha</taxon>
        <taxon>Rhabditoidea</taxon>
        <taxon>Rhabditidae</taxon>
        <taxon>Peloderinae</taxon>
        <taxon>Caenorhabditis</taxon>
    </lineage>
</organism>
<evidence type="ECO:0000256" key="7">
    <source>
        <dbReference type="ARBA" id="ARBA00023170"/>
    </source>
</evidence>
<dbReference type="EMBL" id="CADEPM010000001">
    <property type="protein sequence ID" value="CAB3396894.1"/>
    <property type="molecule type" value="Genomic_DNA"/>
</dbReference>
<dbReference type="PROSITE" id="PS51030">
    <property type="entry name" value="NUCLEAR_REC_DBD_2"/>
    <property type="match status" value="1"/>
</dbReference>
<dbReference type="Pfam" id="PF00104">
    <property type="entry name" value="Hormone_recep"/>
    <property type="match status" value="1"/>
</dbReference>
<comment type="subcellular location">
    <subcellularLocation>
        <location evidence="9">Nucleus</location>
    </subcellularLocation>
</comment>
<dbReference type="PANTHER" id="PTHR46011">
    <property type="entry name" value="NUCLEAR HORMONE RECEPTOR FAMILY MEMBER NHR-86-RELATED"/>
    <property type="match status" value="1"/>
</dbReference>
<dbReference type="PROSITE" id="PS00031">
    <property type="entry name" value="NUCLEAR_REC_DBD_1"/>
    <property type="match status" value="1"/>
</dbReference>
<dbReference type="SUPFAM" id="SSF57716">
    <property type="entry name" value="Glucocorticoid receptor-like (DNA-binding domain)"/>
    <property type="match status" value="1"/>
</dbReference>
<dbReference type="PANTHER" id="PTHR46011:SF5">
    <property type="entry name" value="NUCLEAR HORMONE RECEPTOR FAMILY MEMBER NHR-42"/>
    <property type="match status" value="1"/>
</dbReference>
<keyword evidence="6 9" id="KW-0804">Transcription</keyword>
<protein>
    <submittedName>
        <fullName evidence="12">Uncharacterized protein</fullName>
    </submittedName>
</protein>
<dbReference type="InterPro" id="IPR000536">
    <property type="entry name" value="Nucl_hrmn_rcpt_lig-bd"/>
</dbReference>
<feature type="domain" description="Nuclear receptor" evidence="10">
    <location>
        <begin position="4"/>
        <end position="79"/>
    </location>
</feature>
<dbReference type="GO" id="GO:0043565">
    <property type="term" value="F:sequence-specific DNA binding"/>
    <property type="evidence" value="ECO:0007669"/>
    <property type="project" value="InterPro"/>
</dbReference>
<evidence type="ECO:0000313" key="12">
    <source>
        <dbReference type="EMBL" id="CAB3396894.1"/>
    </source>
</evidence>
<dbReference type="PRINTS" id="PR00047">
    <property type="entry name" value="STROIDFINGER"/>
</dbReference>
<keyword evidence="7 9" id="KW-0675">Receptor</keyword>
<dbReference type="GO" id="GO:0006357">
    <property type="term" value="P:regulation of transcription by RNA polymerase II"/>
    <property type="evidence" value="ECO:0007669"/>
    <property type="project" value="TreeGrafter"/>
</dbReference>
<feature type="domain" description="NR LBD" evidence="11">
    <location>
        <begin position="107"/>
        <end position="349"/>
    </location>
</feature>
<evidence type="ECO:0000259" key="10">
    <source>
        <dbReference type="PROSITE" id="PS51030"/>
    </source>
</evidence>
<dbReference type="GO" id="GO:0003700">
    <property type="term" value="F:DNA-binding transcription factor activity"/>
    <property type="evidence" value="ECO:0007669"/>
    <property type="project" value="InterPro"/>
</dbReference>
<sequence length="354" mass="40977">MGRKHKCLVCGDGSNSLHFGALTCRACAAFFRRKVVSKKAVVGNCEKKCKIDAGVRKLCAFCRYNKCLAVGMQKSAVFMRVSSCHEMPSFLAPEESETGQKYVILQRLSDAYDQLKQKREIIFPKKLDQQPRQSNYIEMNEVFFKDIALIMKNVVPIFEVFSKLAPDQQKILVSNFLSPFIVLENGLRSKENLLILPDGSYVDREKIDEYYLEFEKNEKSTPTKPSKILGRYWKIHEKSIVSQLNYIKLERFEFLYLSALIFWDTGLPSQSDECTSISRTMRQKIVAEMTEYYKNYGTHSDNCLRLAQVLMILETIQKLINTIHEIIEIAQLYELYDFHTSIFETFPSSTNMSK</sequence>
<dbReference type="InterPro" id="IPR013088">
    <property type="entry name" value="Znf_NHR/GATA"/>
</dbReference>
<keyword evidence="5 9" id="KW-0238">DNA-binding</keyword>
<reference evidence="12 13" key="1">
    <citation type="submission" date="2020-04" db="EMBL/GenBank/DDBJ databases">
        <authorList>
            <person name="Laetsch R D."/>
            <person name="Stevens L."/>
            <person name="Kumar S."/>
            <person name="Blaxter L. M."/>
        </authorList>
    </citation>
    <scope>NUCLEOTIDE SEQUENCE [LARGE SCALE GENOMIC DNA]</scope>
</reference>